<dbReference type="EMBL" id="JACCBT010000001">
    <property type="protein sequence ID" value="NYE15186.1"/>
    <property type="molecule type" value="Genomic_DNA"/>
</dbReference>
<accession>A0A7Y9KF83</accession>
<gene>
    <name evidence="2" type="ORF">BJ999_005482</name>
</gene>
<sequence length="48" mass="4680">MPPAEKFARPNVSVVTSLALGPAPGGSGVGGHVPMDGASAGRHTLTAR</sequence>
<name>A0A7Y9KF83_9ACTN</name>
<dbReference type="Proteomes" id="UP000591272">
    <property type="component" value="Unassembled WGS sequence"/>
</dbReference>
<comment type="caution">
    <text evidence="2">The sequence shown here is derived from an EMBL/GenBank/DDBJ whole genome shotgun (WGS) entry which is preliminary data.</text>
</comment>
<evidence type="ECO:0000313" key="3">
    <source>
        <dbReference type="Proteomes" id="UP000591272"/>
    </source>
</evidence>
<keyword evidence="3" id="KW-1185">Reference proteome</keyword>
<organism evidence="2 3">
    <name type="scientific">Actinomadura citrea</name>
    <dbReference type="NCBI Taxonomy" id="46158"/>
    <lineage>
        <taxon>Bacteria</taxon>
        <taxon>Bacillati</taxon>
        <taxon>Actinomycetota</taxon>
        <taxon>Actinomycetes</taxon>
        <taxon>Streptosporangiales</taxon>
        <taxon>Thermomonosporaceae</taxon>
        <taxon>Actinomadura</taxon>
    </lineage>
</organism>
<evidence type="ECO:0000313" key="2">
    <source>
        <dbReference type="EMBL" id="NYE15186.1"/>
    </source>
</evidence>
<dbReference type="AlphaFoldDB" id="A0A7Y9KF83"/>
<protein>
    <submittedName>
        <fullName evidence="2">Uncharacterized protein</fullName>
    </submittedName>
</protein>
<feature type="region of interest" description="Disordered" evidence="1">
    <location>
        <begin position="20"/>
        <end position="48"/>
    </location>
</feature>
<evidence type="ECO:0000256" key="1">
    <source>
        <dbReference type="SAM" id="MobiDB-lite"/>
    </source>
</evidence>
<reference evidence="2 3" key="1">
    <citation type="submission" date="2020-07" db="EMBL/GenBank/DDBJ databases">
        <title>Sequencing the genomes of 1000 actinobacteria strains.</title>
        <authorList>
            <person name="Klenk H.-P."/>
        </authorList>
    </citation>
    <scope>NUCLEOTIDE SEQUENCE [LARGE SCALE GENOMIC DNA]</scope>
    <source>
        <strain evidence="2 3">DSM 43461</strain>
    </source>
</reference>
<proteinExistence type="predicted"/>